<keyword evidence="7 9" id="KW-0472">Membrane</keyword>
<dbReference type="InterPro" id="IPR004840">
    <property type="entry name" value="Amino_acid_permease_CS"/>
</dbReference>
<organism evidence="11 12">
    <name type="scientific">Streptomyces roseolilacinus</name>
    <dbReference type="NCBI Taxonomy" id="66904"/>
    <lineage>
        <taxon>Bacteria</taxon>
        <taxon>Bacillati</taxon>
        <taxon>Actinomycetota</taxon>
        <taxon>Actinomycetes</taxon>
        <taxon>Kitasatosporales</taxon>
        <taxon>Streptomycetaceae</taxon>
        <taxon>Streptomyces</taxon>
    </lineage>
</organism>
<name>A0A918EL41_9ACTN</name>
<dbReference type="PANTHER" id="PTHR43495:SF5">
    <property type="entry name" value="GAMMA-AMINOBUTYRIC ACID PERMEASE"/>
    <property type="match status" value="1"/>
</dbReference>
<dbReference type="GO" id="GO:0016020">
    <property type="term" value="C:membrane"/>
    <property type="evidence" value="ECO:0007669"/>
    <property type="project" value="UniProtKB-SubCell"/>
</dbReference>
<evidence type="ECO:0000256" key="4">
    <source>
        <dbReference type="ARBA" id="ARBA00022692"/>
    </source>
</evidence>
<keyword evidence="12" id="KW-1185">Reference proteome</keyword>
<feature type="transmembrane region" description="Helical" evidence="9">
    <location>
        <begin position="263"/>
        <end position="280"/>
    </location>
</feature>
<evidence type="ECO:0000256" key="9">
    <source>
        <dbReference type="SAM" id="Phobius"/>
    </source>
</evidence>
<evidence type="ECO:0000256" key="7">
    <source>
        <dbReference type="ARBA" id="ARBA00023136"/>
    </source>
</evidence>
<dbReference type="PANTHER" id="PTHR43495">
    <property type="entry name" value="GABA PERMEASE"/>
    <property type="match status" value="1"/>
</dbReference>
<feature type="transmembrane region" description="Helical" evidence="9">
    <location>
        <begin position="447"/>
        <end position="463"/>
    </location>
</feature>
<keyword evidence="6 9" id="KW-1133">Transmembrane helix</keyword>
<dbReference type="Gene3D" id="1.20.1740.10">
    <property type="entry name" value="Amino acid/polyamine transporter I"/>
    <property type="match status" value="1"/>
</dbReference>
<evidence type="ECO:0000313" key="11">
    <source>
        <dbReference type="EMBL" id="GGQ20566.1"/>
    </source>
</evidence>
<feature type="transmembrane region" description="Helical" evidence="9">
    <location>
        <begin position="64"/>
        <end position="82"/>
    </location>
</feature>
<feature type="transmembrane region" description="Helical" evidence="9">
    <location>
        <begin position="36"/>
        <end position="58"/>
    </location>
</feature>
<feature type="transmembrane region" description="Helical" evidence="9">
    <location>
        <begin position="220"/>
        <end position="242"/>
    </location>
</feature>
<feature type="region of interest" description="Disordered" evidence="8">
    <location>
        <begin position="479"/>
        <end position="537"/>
    </location>
</feature>
<evidence type="ECO:0000259" key="10">
    <source>
        <dbReference type="Pfam" id="PF00324"/>
    </source>
</evidence>
<keyword evidence="3" id="KW-0813">Transport</keyword>
<dbReference type="FunFam" id="1.20.1740.10:FF:000001">
    <property type="entry name" value="Amino acid permease"/>
    <property type="match status" value="1"/>
</dbReference>
<reference evidence="11" key="1">
    <citation type="journal article" date="2014" name="Int. J. Syst. Evol. Microbiol.">
        <title>Complete genome sequence of Corynebacterium casei LMG S-19264T (=DSM 44701T), isolated from a smear-ripened cheese.</title>
        <authorList>
            <consortium name="US DOE Joint Genome Institute (JGI-PGF)"/>
            <person name="Walter F."/>
            <person name="Albersmeier A."/>
            <person name="Kalinowski J."/>
            <person name="Ruckert C."/>
        </authorList>
    </citation>
    <scope>NUCLEOTIDE SEQUENCE</scope>
    <source>
        <strain evidence="11">JCM 4335</strain>
    </source>
</reference>
<dbReference type="PROSITE" id="PS00218">
    <property type="entry name" value="AMINO_ACID_PERMEASE_1"/>
    <property type="match status" value="1"/>
</dbReference>
<dbReference type="InterPro" id="IPR004841">
    <property type="entry name" value="AA-permease/SLC12A_dom"/>
</dbReference>
<evidence type="ECO:0000256" key="8">
    <source>
        <dbReference type="SAM" id="MobiDB-lite"/>
    </source>
</evidence>
<comment type="similarity">
    <text evidence="2">Belongs to the amino acid-polyamine-organocation (APC) superfamily. Amino acid transporter (AAT) (TC 2.A.3.1) family.</text>
</comment>
<evidence type="ECO:0000256" key="2">
    <source>
        <dbReference type="ARBA" id="ARBA00008583"/>
    </source>
</evidence>
<dbReference type="GO" id="GO:0006865">
    <property type="term" value="P:amino acid transport"/>
    <property type="evidence" value="ECO:0007669"/>
    <property type="project" value="UniProtKB-KW"/>
</dbReference>
<comment type="subcellular location">
    <subcellularLocation>
        <location evidence="1">Membrane</location>
        <topology evidence="1">Multi-pass membrane protein</topology>
    </subcellularLocation>
</comment>
<keyword evidence="5" id="KW-0029">Amino-acid transport</keyword>
<dbReference type="AlphaFoldDB" id="A0A918EL41"/>
<reference evidence="11" key="2">
    <citation type="submission" date="2020-09" db="EMBL/GenBank/DDBJ databases">
        <authorList>
            <person name="Sun Q."/>
            <person name="Ohkuma M."/>
        </authorList>
    </citation>
    <scope>NUCLEOTIDE SEQUENCE</scope>
    <source>
        <strain evidence="11">JCM 4335</strain>
    </source>
</reference>
<dbReference type="Pfam" id="PF00324">
    <property type="entry name" value="AA_permease"/>
    <property type="match status" value="1"/>
</dbReference>
<evidence type="ECO:0000256" key="1">
    <source>
        <dbReference type="ARBA" id="ARBA00004141"/>
    </source>
</evidence>
<protein>
    <submittedName>
        <fullName evidence="11">Amino acid transporter</fullName>
    </submittedName>
</protein>
<feature type="region of interest" description="Disordered" evidence="8">
    <location>
        <begin position="1"/>
        <end position="28"/>
    </location>
</feature>
<feature type="compositionally biased region" description="Basic and acidic residues" evidence="8">
    <location>
        <begin position="523"/>
        <end position="537"/>
    </location>
</feature>
<dbReference type="RefSeq" id="WP_229840667.1">
    <property type="nucleotide sequence ID" value="NZ_BMSV01000009.1"/>
</dbReference>
<feature type="transmembrane region" description="Helical" evidence="9">
    <location>
        <begin position="174"/>
        <end position="195"/>
    </location>
</feature>
<comment type="caution">
    <text evidence="11">The sequence shown here is derived from an EMBL/GenBank/DDBJ whole genome shotgun (WGS) entry which is preliminary data.</text>
</comment>
<accession>A0A918EL41</accession>
<dbReference type="Proteomes" id="UP000654123">
    <property type="component" value="Unassembled WGS sequence"/>
</dbReference>
<proteinExistence type="inferred from homology"/>
<feature type="compositionally biased region" description="Low complexity" evidence="8">
    <location>
        <begin position="479"/>
        <end position="497"/>
    </location>
</feature>
<feature type="transmembrane region" description="Helical" evidence="9">
    <location>
        <begin position="144"/>
        <end position="162"/>
    </location>
</feature>
<dbReference type="GO" id="GO:0055085">
    <property type="term" value="P:transmembrane transport"/>
    <property type="evidence" value="ECO:0007669"/>
    <property type="project" value="InterPro"/>
</dbReference>
<evidence type="ECO:0000256" key="6">
    <source>
        <dbReference type="ARBA" id="ARBA00022989"/>
    </source>
</evidence>
<feature type="transmembrane region" description="Helical" evidence="9">
    <location>
        <begin position="412"/>
        <end position="435"/>
    </location>
</feature>
<feature type="transmembrane region" description="Helical" evidence="9">
    <location>
        <begin position="103"/>
        <end position="124"/>
    </location>
</feature>
<feature type="transmembrane region" description="Helical" evidence="9">
    <location>
        <begin position="375"/>
        <end position="400"/>
    </location>
</feature>
<gene>
    <name evidence="11" type="ORF">GCM10010249_44030</name>
</gene>
<dbReference type="EMBL" id="BMSV01000009">
    <property type="protein sequence ID" value="GGQ20566.1"/>
    <property type="molecule type" value="Genomic_DNA"/>
</dbReference>
<feature type="compositionally biased region" description="Polar residues" evidence="8">
    <location>
        <begin position="1"/>
        <end position="12"/>
    </location>
</feature>
<sequence length="537" mass="55534">MSRTPAPASTGSADVDASATPTTDAPLSHGLKQRHLSMIALGGVIGAGLFVGSGSAIAAAGPSIVVAYAISGLLVMLIMRMLGEMSAANPASGSFSVHAERAVGPWAGFTAGWAFWFLLCVAVGLEAIGAAKIVTGWLPGVPEWSMVALFMLVFCVTNLAAVKNFGEFEFWFAALKIGAISLFLVIGLLAILGLLPGTDSPGLSNLTGQGGFLPNGTDGLIVGLLASVFAYGGLETVTIAAAESERPVEGVAKAVRTAMWRIAVFYIGSMAVIVTLIPWNSDSLAKGSYVATLEHLGLPAAGEIMNVVVLIALLSAMNANIYGASRMACSLVARGQGPKVLGKISGGVPRVAVLTSSVFGFVCVLLSYWRPDDLFMWLLNMIGAIILVVWFFIAVSQLILRRRTEKEAPEKLVVRMWAFPYLTWAALAGIAVVFVLMARDAGTREQLYYTGGLVVVLAALGYAHQRLTADKATAPAAAQPAAAGAPAPVEEAPAAEKPVAEEKSATAGKPVSTEKAATTGKSASEEKPAAAAAKGDD</sequence>
<evidence type="ECO:0000256" key="5">
    <source>
        <dbReference type="ARBA" id="ARBA00022970"/>
    </source>
</evidence>
<feature type="transmembrane region" description="Helical" evidence="9">
    <location>
        <begin position="351"/>
        <end position="369"/>
    </location>
</feature>
<evidence type="ECO:0000256" key="3">
    <source>
        <dbReference type="ARBA" id="ARBA00022448"/>
    </source>
</evidence>
<feature type="transmembrane region" description="Helical" evidence="9">
    <location>
        <begin position="300"/>
        <end position="317"/>
    </location>
</feature>
<evidence type="ECO:0000313" key="12">
    <source>
        <dbReference type="Proteomes" id="UP000654123"/>
    </source>
</evidence>
<feature type="domain" description="Amino acid permease/ SLC12A" evidence="10">
    <location>
        <begin position="35"/>
        <end position="444"/>
    </location>
</feature>
<keyword evidence="4 9" id="KW-0812">Transmembrane</keyword>